<organism evidence="2 3">
    <name type="scientific">Allochromatium palmeri</name>
    <dbReference type="NCBI Taxonomy" id="231048"/>
    <lineage>
        <taxon>Bacteria</taxon>
        <taxon>Pseudomonadati</taxon>
        <taxon>Pseudomonadota</taxon>
        <taxon>Gammaproteobacteria</taxon>
        <taxon>Chromatiales</taxon>
        <taxon>Chromatiaceae</taxon>
        <taxon>Allochromatium</taxon>
    </lineage>
</organism>
<dbReference type="Proteomes" id="UP000434044">
    <property type="component" value="Unassembled WGS sequence"/>
</dbReference>
<comment type="caution">
    <text evidence="2">The sequence shown here is derived from an EMBL/GenBank/DDBJ whole genome shotgun (WGS) entry which is preliminary data.</text>
</comment>
<gene>
    <name evidence="2" type="ORF">GJ668_15275</name>
</gene>
<sequence>MTLRLDEAAQLLAAGDRDRLAFRILNRDPNAPEEILLFHAQQAAEKFIKAVLAVHGIVYRRTHDLLRAAHAVAATHSCTID</sequence>
<accession>A0A6N8EI87</accession>
<feature type="domain" description="HEPN" evidence="1">
    <location>
        <begin position="34"/>
        <end position="72"/>
    </location>
</feature>
<dbReference type="EMBL" id="WNKT01000040">
    <property type="protein sequence ID" value="MTW22436.1"/>
    <property type="molecule type" value="Genomic_DNA"/>
</dbReference>
<evidence type="ECO:0000313" key="3">
    <source>
        <dbReference type="Proteomes" id="UP000434044"/>
    </source>
</evidence>
<reference evidence="2 3" key="1">
    <citation type="submission" date="2019-11" db="EMBL/GenBank/DDBJ databases">
        <title>Whole-genome sequence of the anaerobic purple sulfur bacterium Allochromatium palmeri DSM 15591.</title>
        <authorList>
            <person name="Kyndt J.A."/>
            <person name="Meyer T.E."/>
        </authorList>
    </citation>
    <scope>NUCLEOTIDE SEQUENCE [LARGE SCALE GENOMIC DNA]</scope>
    <source>
        <strain evidence="2 3">DSM 15591</strain>
    </source>
</reference>
<protein>
    <submittedName>
        <fullName evidence="2">HEPN domain-containing protein</fullName>
    </submittedName>
</protein>
<dbReference type="Pfam" id="PF05168">
    <property type="entry name" value="HEPN"/>
    <property type="match status" value="1"/>
</dbReference>
<evidence type="ECO:0000259" key="1">
    <source>
        <dbReference type="Pfam" id="PF05168"/>
    </source>
</evidence>
<evidence type="ECO:0000313" key="2">
    <source>
        <dbReference type="EMBL" id="MTW22436.1"/>
    </source>
</evidence>
<dbReference type="AlphaFoldDB" id="A0A6N8EI87"/>
<dbReference type="SUPFAM" id="SSF81593">
    <property type="entry name" value="Nucleotidyltransferase substrate binding subunit/domain"/>
    <property type="match status" value="1"/>
</dbReference>
<keyword evidence="3" id="KW-1185">Reference proteome</keyword>
<dbReference type="RefSeq" id="WP_155450999.1">
    <property type="nucleotide sequence ID" value="NZ_WNKT01000040.1"/>
</dbReference>
<proteinExistence type="predicted"/>
<dbReference type="OrthoDB" id="7068609at2"/>
<dbReference type="Gene3D" id="1.20.120.330">
    <property type="entry name" value="Nucleotidyltransferases domain 2"/>
    <property type="match status" value="1"/>
</dbReference>
<name>A0A6N8EI87_9GAMM</name>
<dbReference type="InterPro" id="IPR007842">
    <property type="entry name" value="HEPN_dom"/>
</dbReference>